<comment type="caution">
    <text evidence="1">The sequence shown here is derived from an EMBL/GenBank/DDBJ whole genome shotgun (WGS) entry which is preliminary data.</text>
</comment>
<keyword evidence="2" id="KW-1185">Reference proteome</keyword>
<gene>
    <name evidence="1" type="primary">Acey_s0235.g3184</name>
    <name evidence="1" type="ORF">Y032_0235g3184</name>
</gene>
<name>A0A016SF00_9BILA</name>
<evidence type="ECO:0000313" key="1">
    <source>
        <dbReference type="EMBL" id="EYB89155.1"/>
    </source>
</evidence>
<accession>A0A016SF00</accession>
<proteinExistence type="predicted"/>
<organism evidence="1 2">
    <name type="scientific">Ancylostoma ceylanicum</name>
    <dbReference type="NCBI Taxonomy" id="53326"/>
    <lineage>
        <taxon>Eukaryota</taxon>
        <taxon>Metazoa</taxon>
        <taxon>Ecdysozoa</taxon>
        <taxon>Nematoda</taxon>
        <taxon>Chromadorea</taxon>
        <taxon>Rhabditida</taxon>
        <taxon>Rhabditina</taxon>
        <taxon>Rhabditomorpha</taxon>
        <taxon>Strongyloidea</taxon>
        <taxon>Ancylostomatidae</taxon>
        <taxon>Ancylostomatinae</taxon>
        <taxon>Ancylostoma</taxon>
    </lineage>
</organism>
<protein>
    <submittedName>
        <fullName evidence="1">Uncharacterized protein</fullName>
    </submittedName>
</protein>
<dbReference type="Proteomes" id="UP000024635">
    <property type="component" value="Unassembled WGS sequence"/>
</dbReference>
<dbReference type="EMBL" id="JARK01001571">
    <property type="protein sequence ID" value="EYB89155.1"/>
    <property type="molecule type" value="Genomic_DNA"/>
</dbReference>
<evidence type="ECO:0000313" key="2">
    <source>
        <dbReference type="Proteomes" id="UP000024635"/>
    </source>
</evidence>
<sequence length="79" mass="8787">MVVKLDEKPRALNDNDFTTTKMATNTIYSGHVGRGCEEHLRPCSVKPMVMSSFVGLLWAARAFHLLQSTSFISDNMAVL</sequence>
<dbReference type="AlphaFoldDB" id="A0A016SF00"/>
<reference evidence="2" key="1">
    <citation type="journal article" date="2015" name="Nat. Genet.">
        <title>The genome and transcriptome of the zoonotic hookworm Ancylostoma ceylanicum identify infection-specific gene families.</title>
        <authorList>
            <person name="Schwarz E.M."/>
            <person name="Hu Y."/>
            <person name="Antoshechkin I."/>
            <person name="Miller M.M."/>
            <person name="Sternberg P.W."/>
            <person name="Aroian R.V."/>
        </authorList>
    </citation>
    <scope>NUCLEOTIDE SEQUENCE</scope>
    <source>
        <strain evidence="2">HY135</strain>
    </source>
</reference>